<dbReference type="Gene3D" id="1.10.150.240">
    <property type="entry name" value="Putative phosphatase, domain 2"/>
    <property type="match status" value="1"/>
</dbReference>
<protein>
    <submittedName>
        <fullName evidence="1">Alpha-D-glucose-1-phosphate phosphatase YihX</fullName>
        <ecNumber evidence="1">3.1.3.-</ecNumber>
    </submittedName>
</protein>
<dbReference type="Gene3D" id="3.40.50.1000">
    <property type="entry name" value="HAD superfamily/HAD-like"/>
    <property type="match status" value="1"/>
</dbReference>
<comment type="caution">
    <text evidence="1">The sequence shown here is derived from an EMBL/GenBank/DDBJ whole genome shotgun (WGS) entry which is preliminary data.</text>
</comment>
<keyword evidence="1" id="KW-0378">Hydrolase</keyword>
<dbReference type="SUPFAM" id="SSF56784">
    <property type="entry name" value="HAD-like"/>
    <property type="match status" value="1"/>
</dbReference>
<dbReference type="SFLD" id="SFLDG01129">
    <property type="entry name" value="C1.5:_HAD__Beta-PGM__Phosphata"/>
    <property type="match status" value="1"/>
</dbReference>
<dbReference type="EC" id="3.1.3.-" evidence="1"/>
<dbReference type="PANTHER" id="PTHR43611">
    <property type="entry name" value="ALPHA-D-GLUCOSE 1-PHOSPHATE PHOSPHATASE"/>
    <property type="match status" value="1"/>
</dbReference>
<dbReference type="CDD" id="cd02603">
    <property type="entry name" value="HAD_sEH-N_like"/>
    <property type="match status" value="1"/>
</dbReference>
<dbReference type="SFLD" id="SFLDS00003">
    <property type="entry name" value="Haloacid_Dehalogenase"/>
    <property type="match status" value="1"/>
</dbReference>
<dbReference type="RefSeq" id="WP_050484013.1">
    <property type="nucleotide sequence ID" value="NZ_JNLP01000001.1"/>
</dbReference>
<dbReference type="AlphaFoldDB" id="A0A2N5WD25"/>
<dbReference type="EMBL" id="PKRZ01000001">
    <property type="protein sequence ID" value="PLW60139.2"/>
    <property type="molecule type" value="Genomic_DNA"/>
</dbReference>
<name>A0A2N5WD25_LACLL</name>
<gene>
    <name evidence="1" type="primary">yihX_1</name>
    <name evidence="1" type="ORF">CYU10_001092</name>
</gene>
<organism evidence="1 2">
    <name type="scientific">Lactococcus lactis subsp. lactis</name>
    <name type="common">Streptococcus lactis</name>
    <dbReference type="NCBI Taxonomy" id="1360"/>
    <lineage>
        <taxon>Bacteria</taxon>
        <taxon>Bacillati</taxon>
        <taxon>Bacillota</taxon>
        <taxon>Bacilli</taxon>
        <taxon>Lactobacillales</taxon>
        <taxon>Streptococcaceae</taxon>
        <taxon>Lactococcus</taxon>
    </lineage>
</organism>
<dbReference type="NCBIfam" id="TIGR01549">
    <property type="entry name" value="HAD-SF-IA-v1"/>
    <property type="match status" value="1"/>
</dbReference>
<dbReference type="PANTHER" id="PTHR43611:SF3">
    <property type="entry name" value="FLAVIN MONONUCLEOTIDE HYDROLASE 1, CHLOROPLATIC"/>
    <property type="match status" value="1"/>
</dbReference>
<sequence>MNKIKIKNIILDLGGVILDTDFKKSIVAFSSLGINFQEIATFDFWEELNAFGSYSLNDFADTIRKYTDVQVTNRQIEVAWTALLGDFNPQRMALLKMLSQNYSLYLFSNTDAIHTKTFEEKCRMQMHHELRDYFKKTFYSQDIKLRKPNVTAFQKVIQLADIVPAETLFIDDKLENVQAARKAGLYAHHHQTELSQLDIIRLINNL</sequence>
<dbReference type="Proteomes" id="UP000234865">
    <property type="component" value="Unassembled WGS sequence"/>
</dbReference>
<dbReference type="InterPro" id="IPR023198">
    <property type="entry name" value="PGP-like_dom2"/>
</dbReference>
<dbReference type="NCBIfam" id="TIGR01509">
    <property type="entry name" value="HAD-SF-IA-v3"/>
    <property type="match status" value="1"/>
</dbReference>
<dbReference type="GO" id="GO:0016787">
    <property type="term" value="F:hydrolase activity"/>
    <property type="evidence" value="ECO:0007669"/>
    <property type="project" value="UniProtKB-KW"/>
</dbReference>
<evidence type="ECO:0000313" key="1">
    <source>
        <dbReference type="EMBL" id="PLW60139.2"/>
    </source>
</evidence>
<dbReference type="InterPro" id="IPR006439">
    <property type="entry name" value="HAD-SF_hydro_IA"/>
</dbReference>
<evidence type="ECO:0000313" key="2">
    <source>
        <dbReference type="Proteomes" id="UP000234865"/>
    </source>
</evidence>
<proteinExistence type="predicted"/>
<reference evidence="2" key="1">
    <citation type="submission" date="2016-08" db="EMBL/GenBank/DDBJ databases">
        <title>Comparative genomics of Lactococcus lactis strain WFLU12 isolated from the gastrointestinal tract of wild olive flounder (Paralichythys olivaceus).</title>
        <authorList>
            <person name="Nguyen T.L."/>
            <person name="Kim D.-H."/>
        </authorList>
    </citation>
    <scope>NUCLEOTIDE SEQUENCE [LARGE SCALE GENOMIC DNA]</scope>
    <source>
        <strain evidence="2">WFLU12</strain>
    </source>
</reference>
<accession>A0A2N5WD25</accession>
<dbReference type="InterPro" id="IPR036412">
    <property type="entry name" value="HAD-like_sf"/>
</dbReference>
<dbReference type="InterPro" id="IPR023214">
    <property type="entry name" value="HAD_sf"/>
</dbReference>
<dbReference type="Pfam" id="PF00702">
    <property type="entry name" value="Hydrolase"/>
    <property type="match status" value="1"/>
</dbReference>